<evidence type="ECO:0000313" key="2">
    <source>
        <dbReference type="EMBL" id="KAG0277023.1"/>
    </source>
</evidence>
<feature type="compositionally biased region" description="Polar residues" evidence="1">
    <location>
        <begin position="277"/>
        <end position="287"/>
    </location>
</feature>
<feature type="region of interest" description="Disordered" evidence="1">
    <location>
        <begin position="156"/>
        <end position="325"/>
    </location>
</feature>
<organism evidence="2 3">
    <name type="scientific">Linnemannia gamsii</name>
    <dbReference type="NCBI Taxonomy" id="64522"/>
    <lineage>
        <taxon>Eukaryota</taxon>
        <taxon>Fungi</taxon>
        <taxon>Fungi incertae sedis</taxon>
        <taxon>Mucoromycota</taxon>
        <taxon>Mortierellomycotina</taxon>
        <taxon>Mortierellomycetes</taxon>
        <taxon>Mortierellales</taxon>
        <taxon>Mortierellaceae</taxon>
        <taxon>Linnemannia</taxon>
    </lineage>
</organism>
<feature type="compositionally biased region" description="Basic and acidic residues" evidence="1">
    <location>
        <begin position="237"/>
        <end position="246"/>
    </location>
</feature>
<feature type="region of interest" description="Disordered" evidence="1">
    <location>
        <begin position="1"/>
        <end position="124"/>
    </location>
</feature>
<protein>
    <submittedName>
        <fullName evidence="2">Uncharacterized protein</fullName>
    </submittedName>
</protein>
<feature type="compositionally biased region" description="Low complexity" evidence="1">
    <location>
        <begin position="52"/>
        <end position="65"/>
    </location>
</feature>
<feature type="compositionally biased region" description="Basic and acidic residues" evidence="1">
    <location>
        <begin position="219"/>
        <end position="229"/>
    </location>
</feature>
<reference evidence="2 3" key="1">
    <citation type="journal article" date="2020" name="Fungal Divers.">
        <title>Resolving the Mortierellaceae phylogeny through synthesis of multi-gene phylogenetics and phylogenomics.</title>
        <authorList>
            <person name="Vandepol N."/>
            <person name="Liber J."/>
            <person name="Desiro A."/>
            <person name="Na H."/>
            <person name="Kennedy M."/>
            <person name="Barry K."/>
            <person name="Grigoriev I.V."/>
            <person name="Miller A.N."/>
            <person name="O'Donnell K."/>
            <person name="Stajich J.E."/>
            <person name="Bonito G."/>
        </authorList>
    </citation>
    <scope>NUCLEOTIDE SEQUENCE [LARGE SCALE GENOMIC DNA]</scope>
    <source>
        <strain evidence="2 3">AD045</strain>
    </source>
</reference>
<feature type="compositionally biased region" description="Basic and acidic residues" evidence="1">
    <location>
        <begin position="311"/>
        <end position="325"/>
    </location>
</feature>
<dbReference type="Proteomes" id="UP001194696">
    <property type="component" value="Unassembled WGS sequence"/>
</dbReference>
<feature type="compositionally biased region" description="Polar residues" evidence="1">
    <location>
        <begin position="251"/>
        <end position="269"/>
    </location>
</feature>
<keyword evidence="3" id="KW-1185">Reference proteome</keyword>
<feature type="compositionally biased region" description="Low complexity" evidence="1">
    <location>
        <begin position="164"/>
        <end position="182"/>
    </location>
</feature>
<name>A0ABQ7JJQ9_9FUNG</name>
<comment type="caution">
    <text evidence="2">The sequence shown here is derived from an EMBL/GenBank/DDBJ whole genome shotgun (WGS) entry which is preliminary data.</text>
</comment>
<feature type="compositionally biased region" description="Polar residues" evidence="1">
    <location>
        <begin position="1"/>
        <end position="23"/>
    </location>
</feature>
<gene>
    <name evidence="2" type="ORF">BGZ96_003038</name>
</gene>
<proteinExistence type="predicted"/>
<accession>A0ABQ7JJQ9</accession>
<feature type="compositionally biased region" description="Low complexity" evidence="1">
    <location>
        <begin position="88"/>
        <end position="104"/>
    </location>
</feature>
<evidence type="ECO:0000256" key="1">
    <source>
        <dbReference type="SAM" id="MobiDB-lite"/>
    </source>
</evidence>
<dbReference type="EMBL" id="JAAAIM010001614">
    <property type="protein sequence ID" value="KAG0277023.1"/>
    <property type="molecule type" value="Genomic_DNA"/>
</dbReference>
<sequence>MEIAQYRTTQGIASPHPRNQNTGLDIPMSPNPPMTPSTTSASNDSPMTALTSPQSSGRSSSGHQPLKTAVNLHSSPSTTHYRKKSFNSGPLPIPISSELSPLPSHTASPVASPYGSPSKHGSSYMTMLSARKTSNPTEIPIVSPRDLYRRSESFSAFKPRTTQSHNNSTTDLNNNNSSNSFTAHWNAPTRDDPMEGDSLTAVVDSHSAYQPQDEYSTEDQGRKSWREQDQYVSHGSSTREKHKRESFYAALQNNNQSGTNYSGNHSSGVYQDDSKFQKANASVSSPHLPSGIPQARNKSRSSIPSTPGPDPLHHLDLAHGHQVET</sequence>
<evidence type="ECO:0000313" key="3">
    <source>
        <dbReference type="Proteomes" id="UP001194696"/>
    </source>
</evidence>